<keyword evidence="1" id="KW-1185">Reference proteome</keyword>
<evidence type="ECO:0000313" key="2">
    <source>
        <dbReference type="WBParaSite" id="nRc.2.0.1.t44094-RA"/>
    </source>
</evidence>
<name>A0A915L066_ROMCU</name>
<dbReference type="WBParaSite" id="nRc.2.0.1.t44094-RA">
    <property type="protein sequence ID" value="nRc.2.0.1.t44094-RA"/>
    <property type="gene ID" value="nRc.2.0.1.g44094"/>
</dbReference>
<sequence>MLNGALPNDVLQKKLDQAQAQALNVEYCTNEININKGIEAKAKKIGTLKHVVRLFSRDDQKKLKFYV</sequence>
<reference evidence="2" key="1">
    <citation type="submission" date="2022-11" db="UniProtKB">
        <authorList>
            <consortium name="WormBaseParasite"/>
        </authorList>
    </citation>
    <scope>IDENTIFICATION</scope>
</reference>
<organism evidence="1 2">
    <name type="scientific">Romanomermis culicivorax</name>
    <name type="common">Nematode worm</name>
    <dbReference type="NCBI Taxonomy" id="13658"/>
    <lineage>
        <taxon>Eukaryota</taxon>
        <taxon>Metazoa</taxon>
        <taxon>Ecdysozoa</taxon>
        <taxon>Nematoda</taxon>
        <taxon>Enoplea</taxon>
        <taxon>Dorylaimia</taxon>
        <taxon>Mermithida</taxon>
        <taxon>Mermithoidea</taxon>
        <taxon>Mermithidae</taxon>
        <taxon>Romanomermis</taxon>
    </lineage>
</organism>
<proteinExistence type="predicted"/>
<evidence type="ECO:0000313" key="1">
    <source>
        <dbReference type="Proteomes" id="UP000887565"/>
    </source>
</evidence>
<protein>
    <submittedName>
        <fullName evidence="2">Uncharacterized protein</fullName>
    </submittedName>
</protein>
<dbReference type="AlphaFoldDB" id="A0A915L066"/>
<dbReference type="Proteomes" id="UP000887565">
    <property type="component" value="Unplaced"/>
</dbReference>
<accession>A0A915L066</accession>